<reference evidence="3 4" key="1">
    <citation type="journal article" date="2020" name="G3 (Bethesda)">
        <title>Improved Reference Genome for Cyclotella cryptica CCMP332, a Model for Cell Wall Morphogenesis, Salinity Adaptation, and Lipid Production in Diatoms (Bacillariophyta).</title>
        <authorList>
            <person name="Roberts W.R."/>
            <person name="Downey K.M."/>
            <person name="Ruck E.C."/>
            <person name="Traller J.C."/>
            <person name="Alverson A.J."/>
        </authorList>
    </citation>
    <scope>NUCLEOTIDE SEQUENCE [LARGE SCALE GENOMIC DNA]</scope>
    <source>
        <strain evidence="3 4">CCMP332</strain>
    </source>
</reference>
<dbReference type="InterPro" id="IPR007685">
    <property type="entry name" value="RelA_SpoT"/>
</dbReference>
<dbReference type="Proteomes" id="UP001516023">
    <property type="component" value="Unassembled WGS sequence"/>
</dbReference>
<feature type="region of interest" description="Disordered" evidence="1">
    <location>
        <begin position="341"/>
        <end position="370"/>
    </location>
</feature>
<sequence>MSPSTGCKEAEAVSIDEDSVTARRKCTTFIVLCPPRTFVHLCHLAPNQSISTTDDEVDEKSGNIGGRMPITSWSQVEIESDIQPWSLHENVNDEHSTLIHFPFCDMQASIHNEDTTNERRQCYQCIQSENGQLTHFFHGNYHAIDFACPIGTPLYSPVDGVVININDNSNHGGDTAFDNRTLEVSGIAATNLFNWNSIMIRADPTSTSNDNTSNHTNPLFIEYVHIQSNSCLVQLGDHVAKGQLICKSGSVGFSPTPHLHLGAYRSSDDGAESVRVRFECADSVLHRLQFFVELATLECRPSFYLAFRDASSAALVSASPHHQVGLMIFSSVLLCLHGSPSHKSDTKMGEDERFVSSREDDISGKDSRRRRRIRHRGSYICQPPRNVSSYDCKGVAFLLLLLSRFTAGHWGSFIVPAGFVQCKSAGCFLTPPKNIVRHNNLSKNQCVRNHLTWHQRTHRCHFARQKCRHRPSLSLSLASEAKNDFCEELQDPSTLKEISKQIFPQKKWERKKRQKRLRNHSNVVRDIDVNDSWRNKRRRREQRQRGSKSLPTSTVAQILTRGDLKKPPTSQSMPPWLSQYTDEDFETCEHSMNYPVVKVVSDAAPTDSGEEKYATNVHAEINKIGDIDGQCKGVGGQQFKQNLVSEKLRRLKLAMSGIFTETSALQRTQTHHSPSFTPNQIHDVLDSIRVASQNNLNLMIGCADFLYLMLTLEEHDEIYVRENNDHGDVKIGDLVAPTKALIVTREVLVAAAFHYCDCVRARKAGMYDVVRMLMESGGTETFKEEKFSPSHQYPQGHEQNLVLLPYGVNDDAVGPNPKNPHHYDDDTTIVVSKKTVNRRGKSPIEKFGEESVRIAAGAAKLKRAEVMATTVNGKYDPRTTFEQTTSRTKRKSINANTVSSDASILRSFLVSLSEDWRALVIRSAACLYRLKGIVEEENIGDASSKSKIIYSSTSMQTARDALRVYAPLAQRMGMQRLKSEIENTAFRILYRRQHKVASALHDRDVGEMQMIIEVLMSRIQQLLRSDQVFMANVDDIIVSSRVKEPYSLWKKILRYRKEALAARTHEGNKDKIDASRSSLKPTQLSSKWVPDAIALRVVIRGKQMPTENEESLRTREKMLCYFAFQLITEVWPPSKSNIAKDYIKHPKPNGYQSLHYTAALMISGEEWPFEVQIRSEEMHQIAEYGVAAHWDYKLQNKKVKSLPDNSNGELLALPPPASDAVDNMERTGPSTELTQDVVQPILDTTSNGRISSYIEALTTSREILVRNNVFVFISSSSSALDGRIVSLDPSSRLVADVLMQYGGANEGDMVDTISSGDMAMYRNGVVASLDDELNNGDVLTLPPNIMKLIKL</sequence>
<evidence type="ECO:0000256" key="1">
    <source>
        <dbReference type="SAM" id="MobiDB-lite"/>
    </source>
</evidence>
<organism evidence="3 4">
    <name type="scientific">Cyclotella cryptica</name>
    <dbReference type="NCBI Taxonomy" id="29204"/>
    <lineage>
        <taxon>Eukaryota</taxon>
        <taxon>Sar</taxon>
        <taxon>Stramenopiles</taxon>
        <taxon>Ochrophyta</taxon>
        <taxon>Bacillariophyta</taxon>
        <taxon>Coscinodiscophyceae</taxon>
        <taxon>Thalassiosirophycidae</taxon>
        <taxon>Stephanodiscales</taxon>
        <taxon>Stephanodiscaceae</taxon>
        <taxon>Cyclotella</taxon>
    </lineage>
</organism>
<dbReference type="CDD" id="cd05399">
    <property type="entry name" value="NT_Rel-Spo_like"/>
    <property type="match status" value="1"/>
</dbReference>
<dbReference type="PANTHER" id="PTHR21262">
    <property type="entry name" value="GUANOSINE-3',5'-BIS DIPHOSPHATE 3'-PYROPHOSPHOHYDROLASE"/>
    <property type="match status" value="1"/>
</dbReference>
<evidence type="ECO:0000259" key="2">
    <source>
        <dbReference type="SMART" id="SM00954"/>
    </source>
</evidence>
<dbReference type="EMBL" id="JABMIG020000080">
    <property type="protein sequence ID" value="KAL3794487.1"/>
    <property type="molecule type" value="Genomic_DNA"/>
</dbReference>
<feature type="compositionally biased region" description="Polar residues" evidence="1">
    <location>
        <begin position="547"/>
        <end position="557"/>
    </location>
</feature>
<comment type="caution">
    <text evidence="3">The sequence shown here is derived from an EMBL/GenBank/DDBJ whole genome shotgun (WGS) entry which is preliminary data.</text>
</comment>
<dbReference type="SUPFAM" id="SSF51261">
    <property type="entry name" value="Duplicated hybrid motif"/>
    <property type="match status" value="1"/>
</dbReference>
<dbReference type="InterPro" id="IPR011055">
    <property type="entry name" value="Dup_hybrid_motif"/>
</dbReference>
<dbReference type="PANTHER" id="PTHR21262:SF31">
    <property type="entry name" value="GTP PYROPHOSPHOKINASE"/>
    <property type="match status" value="1"/>
</dbReference>
<evidence type="ECO:0000313" key="4">
    <source>
        <dbReference type="Proteomes" id="UP001516023"/>
    </source>
</evidence>
<dbReference type="Gene3D" id="3.30.460.10">
    <property type="entry name" value="Beta Polymerase, domain 2"/>
    <property type="match status" value="1"/>
</dbReference>
<protein>
    <recommendedName>
        <fullName evidence="2">RelA/SpoT domain-containing protein</fullName>
    </recommendedName>
</protein>
<feature type="region of interest" description="Disordered" evidence="1">
    <location>
        <begin position="528"/>
        <end position="577"/>
    </location>
</feature>
<feature type="compositionally biased region" description="Basic residues" evidence="1">
    <location>
        <begin position="535"/>
        <end position="546"/>
    </location>
</feature>
<gene>
    <name evidence="3" type="ORF">HJC23_013960</name>
</gene>
<keyword evidence="4" id="KW-1185">Reference proteome</keyword>
<feature type="compositionally biased region" description="Basic and acidic residues" evidence="1">
    <location>
        <begin position="342"/>
        <end position="366"/>
    </location>
</feature>
<dbReference type="SUPFAM" id="SSF81301">
    <property type="entry name" value="Nucleotidyltransferase"/>
    <property type="match status" value="1"/>
</dbReference>
<proteinExistence type="predicted"/>
<dbReference type="Pfam" id="PF04607">
    <property type="entry name" value="RelA_SpoT"/>
    <property type="match status" value="1"/>
</dbReference>
<evidence type="ECO:0000313" key="3">
    <source>
        <dbReference type="EMBL" id="KAL3794487.1"/>
    </source>
</evidence>
<name>A0ABD3Q2F8_9STRA</name>
<dbReference type="Gene3D" id="2.70.70.10">
    <property type="entry name" value="Glucose Permease (Domain IIA)"/>
    <property type="match status" value="1"/>
</dbReference>
<dbReference type="SUPFAM" id="SSF109604">
    <property type="entry name" value="HD-domain/PDEase-like"/>
    <property type="match status" value="1"/>
</dbReference>
<feature type="domain" description="RelA/SpoT" evidence="2">
    <location>
        <begin position="1040"/>
        <end position="1196"/>
    </location>
</feature>
<dbReference type="Gene3D" id="1.10.3210.10">
    <property type="entry name" value="Hypothetical protein af1432"/>
    <property type="match status" value="1"/>
</dbReference>
<accession>A0ABD3Q2F8</accession>
<dbReference type="SMART" id="SM00954">
    <property type="entry name" value="RelA_SpoT"/>
    <property type="match status" value="1"/>
</dbReference>
<dbReference type="CDD" id="cd12797">
    <property type="entry name" value="M23_peptidase"/>
    <property type="match status" value="1"/>
</dbReference>
<dbReference type="InterPro" id="IPR043519">
    <property type="entry name" value="NT_sf"/>
</dbReference>